<dbReference type="OrthoDB" id="8173462at2759"/>
<dbReference type="InterPro" id="IPR003593">
    <property type="entry name" value="AAA+_ATPase"/>
</dbReference>
<feature type="domain" description="AAA+ ATPase" evidence="19">
    <location>
        <begin position="732"/>
        <end position="869"/>
    </location>
</feature>
<keyword evidence="21" id="KW-1185">Reference proteome</keyword>
<keyword evidence="6" id="KW-0677">Repeat</keyword>
<evidence type="ECO:0000256" key="3">
    <source>
        <dbReference type="ARBA" id="ARBA00022448"/>
    </source>
</evidence>
<evidence type="ECO:0000256" key="4">
    <source>
        <dbReference type="ARBA" id="ARBA00022490"/>
    </source>
</evidence>
<comment type="subcellular location">
    <subcellularLocation>
        <location evidence="1">Cytoplasm</location>
        <location evidence="1">Cytosol</location>
    </subcellularLocation>
    <subcellularLocation>
        <location evidence="15">Peroxisome membrane</location>
    </subcellularLocation>
</comment>
<evidence type="ECO:0000256" key="8">
    <source>
        <dbReference type="ARBA" id="ARBA00022801"/>
    </source>
</evidence>
<organism evidence="20">
    <name type="scientific">Oppiella nova</name>
    <dbReference type="NCBI Taxonomy" id="334625"/>
    <lineage>
        <taxon>Eukaryota</taxon>
        <taxon>Metazoa</taxon>
        <taxon>Ecdysozoa</taxon>
        <taxon>Arthropoda</taxon>
        <taxon>Chelicerata</taxon>
        <taxon>Arachnida</taxon>
        <taxon>Acari</taxon>
        <taxon>Acariformes</taxon>
        <taxon>Sarcoptiformes</taxon>
        <taxon>Oribatida</taxon>
        <taxon>Brachypylina</taxon>
        <taxon>Oppioidea</taxon>
        <taxon>Oppiidae</taxon>
        <taxon>Oppiella</taxon>
    </lineage>
</organism>
<keyword evidence="8" id="KW-0378">Hydrolase</keyword>
<dbReference type="FunFam" id="3.40.50.300:FF:000149">
    <property type="entry name" value="Nuclear valosin-containing protein-like"/>
    <property type="match status" value="1"/>
</dbReference>
<dbReference type="EMBL" id="CAJPVJ010001272">
    <property type="protein sequence ID" value="CAG2164429.1"/>
    <property type="molecule type" value="Genomic_DNA"/>
</dbReference>
<evidence type="ECO:0000256" key="10">
    <source>
        <dbReference type="ARBA" id="ARBA00022927"/>
    </source>
</evidence>
<dbReference type="GO" id="GO:0005524">
    <property type="term" value="F:ATP binding"/>
    <property type="evidence" value="ECO:0007669"/>
    <property type="project" value="UniProtKB-KW"/>
</dbReference>
<dbReference type="GO" id="GO:0005829">
    <property type="term" value="C:cytosol"/>
    <property type="evidence" value="ECO:0007669"/>
    <property type="project" value="UniProtKB-SubCell"/>
</dbReference>
<dbReference type="PANTHER" id="PTHR23077">
    <property type="entry name" value="AAA-FAMILY ATPASE"/>
    <property type="match status" value="1"/>
</dbReference>
<accession>A0A7R9LMB2</accession>
<dbReference type="Pfam" id="PF09262">
    <property type="entry name" value="PEX-1N"/>
    <property type="match status" value="1"/>
</dbReference>
<dbReference type="Gene3D" id="1.10.8.60">
    <property type="match status" value="2"/>
</dbReference>
<evidence type="ECO:0000256" key="12">
    <source>
        <dbReference type="ARBA" id="ARBA00023140"/>
    </source>
</evidence>
<evidence type="ECO:0000256" key="6">
    <source>
        <dbReference type="ARBA" id="ARBA00022737"/>
    </source>
</evidence>
<dbReference type="GO" id="GO:0005778">
    <property type="term" value="C:peroxisomal membrane"/>
    <property type="evidence" value="ECO:0007669"/>
    <property type="project" value="UniProtKB-SubCell"/>
</dbReference>
<evidence type="ECO:0000256" key="11">
    <source>
        <dbReference type="ARBA" id="ARBA00023136"/>
    </source>
</evidence>
<dbReference type="PANTHER" id="PTHR23077:SF12">
    <property type="entry name" value="PEROXISOMAL ATPASE PEX1"/>
    <property type="match status" value="1"/>
</dbReference>
<dbReference type="Proteomes" id="UP000728032">
    <property type="component" value="Unassembled WGS sequence"/>
</dbReference>
<dbReference type="InterPro" id="IPR003960">
    <property type="entry name" value="ATPase_AAA_CS"/>
</dbReference>
<comment type="catalytic activity">
    <reaction evidence="16">
        <text>ATP + H2O = ADP + phosphate + H(+)</text>
        <dbReference type="Rhea" id="RHEA:13065"/>
        <dbReference type="ChEBI" id="CHEBI:15377"/>
        <dbReference type="ChEBI" id="CHEBI:15378"/>
        <dbReference type="ChEBI" id="CHEBI:30616"/>
        <dbReference type="ChEBI" id="CHEBI:43474"/>
        <dbReference type="ChEBI" id="CHEBI:456216"/>
    </reaction>
    <physiologicalReaction direction="left-to-right" evidence="16">
        <dbReference type="Rhea" id="RHEA:13066"/>
    </physiologicalReaction>
</comment>
<dbReference type="InterPro" id="IPR050168">
    <property type="entry name" value="AAA_ATPase_domain"/>
</dbReference>
<dbReference type="EMBL" id="OC916097">
    <property type="protein sequence ID" value="CAD7643143.1"/>
    <property type="molecule type" value="Genomic_DNA"/>
</dbReference>
<keyword evidence="7" id="KW-0547">Nucleotide-binding</keyword>
<keyword evidence="3" id="KW-0813">Transport</keyword>
<evidence type="ECO:0000256" key="17">
    <source>
        <dbReference type="ARBA" id="ARBA00064205"/>
    </source>
</evidence>
<reference evidence="20" key="1">
    <citation type="submission" date="2020-11" db="EMBL/GenBank/DDBJ databases">
        <authorList>
            <person name="Tran Van P."/>
        </authorList>
    </citation>
    <scope>NUCLEOTIDE SEQUENCE</scope>
</reference>
<evidence type="ECO:0000256" key="2">
    <source>
        <dbReference type="ARBA" id="ARBA00006914"/>
    </source>
</evidence>
<dbReference type="PROSITE" id="PS00674">
    <property type="entry name" value="AAA"/>
    <property type="match status" value="1"/>
</dbReference>
<dbReference type="InterPro" id="IPR029067">
    <property type="entry name" value="CDC48_domain_2-like_sf"/>
</dbReference>
<evidence type="ECO:0000256" key="14">
    <source>
        <dbReference type="ARBA" id="ARBA00034532"/>
    </source>
</evidence>
<dbReference type="InterPro" id="IPR041569">
    <property type="entry name" value="AAA_lid_3"/>
</dbReference>
<keyword evidence="4" id="KW-0963">Cytoplasm</keyword>
<keyword evidence="10" id="KW-0653">Protein transport</keyword>
<dbReference type="InterPro" id="IPR003959">
    <property type="entry name" value="ATPase_AAA_core"/>
</dbReference>
<feature type="region of interest" description="Disordered" evidence="18">
    <location>
        <begin position="311"/>
        <end position="333"/>
    </location>
</feature>
<dbReference type="Gene3D" id="3.10.330.10">
    <property type="match status" value="1"/>
</dbReference>
<dbReference type="SMART" id="SM00382">
    <property type="entry name" value="AAA"/>
    <property type="match status" value="1"/>
</dbReference>
<evidence type="ECO:0000256" key="18">
    <source>
        <dbReference type="SAM" id="MobiDB-lite"/>
    </source>
</evidence>
<keyword evidence="12" id="KW-0576">Peroxisome</keyword>
<evidence type="ECO:0000256" key="1">
    <source>
        <dbReference type="ARBA" id="ARBA00004514"/>
    </source>
</evidence>
<gene>
    <name evidence="20" type="ORF">ONB1V03_LOCUS3983</name>
</gene>
<evidence type="ECO:0000313" key="20">
    <source>
        <dbReference type="EMBL" id="CAD7643143.1"/>
    </source>
</evidence>
<proteinExistence type="inferred from homology"/>
<evidence type="ECO:0000256" key="7">
    <source>
        <dbReference type="ARBA" id="ARBA00022741"/>
    </source>
</evidence>
<keyword evidence="5" id="KW-0962">Peroxisome biogenesis</keyword>
<evidence type="ECO:0000256" key="13">
    <source>
        <dbReference type="ARBA" id="ARBA00032509"/>
    </source>
</evidence>
<sequence>MSFIEVSEIEFTSKKSCFISIPKTWTLKATEKVSIFAIKSLREEEDWKEVVMSWSGETTASESCIQMNGLFGNKMGFSHRQQVLVSHVPTPHSQRIANADKCYLKPITENDWEILSMNSAFIEANLLNQIRVLSLGQIFPVWITNQSNVCLFVEAFHVVPNHSKAIILNNLSEVIVCPPNTARNTIDDSNGDGLQSTDTQTVDTNEFEQNSNQSMISSVFGFVKSFITSSSAEESKPNTSLNSIESSKSSDKIQINTNLNFNEVFRVLPFGDTNDNEDKDVINTVFISNDLLNGCENTYFISKLTHILSPNEQKRENQKNEKSETNSASNEMKSVSKQISEIDFKETLVVVCGHNRCPKSAVVCNALRRQLGLSISSRVYLSPLNDSLYPVISSLVLCPINVSPKKSKVTNDLIRSDLIRLIDKTSIKMLCLTNGSLIHLCGTDFFTYHKNETSLYVITRMAAKELSVEICEPVMALQKHFCENPLPIACLKDIDKTWNSSLAECLHRQPSLLVFEDLDAIASMPSKPGQEASAEALHSERIALLFMDLIETINRNDISYGNRVAVIASSKSNKTLQTVLVQTRGKHLFQEFIELSSPDLKQRMEIISKLISNKFGVEYNESKINVNLKDIAIRCKGYQPLDMSALIERAFHNCFLISKTNCFKDLVLTEESFNAAFDGFSPSSLRGLDLELKSSRRLCEVGGLAEVKKCLMETILWSIKYPVLFSKLPLKAQSSILLFGAPGTGKTLLIEAIANECGINFIGIKGPELLSKYVGASEQSVRDLFSRAESAKPCILFFDEFDALAPRRGHDSTGVTDRVVNQLLTQMDGFEELGTGVYVLSATSRPDLIDPALLRPGRFDKCLYCPLPNQEERLDILNVLSSKLSLSSDIDLEWISCQTNHYTGADLQALLYSAQLEALHYGLNEHNKQFKQQIKSSSHSTHNQSLELIAYMPSLEKGFSRDLDT</sequence>
<feature type="compositionally biased region" description="Basic and acidic residues" evidence="18">
    <location>
        <begin position="312"/>
        <end position="324"/>
    </location>
</feature>
<dbReference type="FunFam" id="1.10.8.60:FF:000105">
    <property type="entry name" value="PeRoXisome assembly factor"/>
    <property type="match status" value="1"/>
</dbReference>
<dbReference type="GO" id="GO:0016558">
    <property type="term" value="P:protein import into peroxisome matrix"/>
    <property type="evidence" value="ECO:0007669"/>
    <property type="project" value="TreeGrafter"/>
</dbReference>
<evidence type="ECO:0000256" key="5">
    <source>
        <dbReference type="ARBA" id="ARBA00022593"/>
    </source>
</evidence>
<evidence type="ECO:0000313" key="21">
    <source>
        <dbReference type="Proteomes" id="UP000728032"/>
    </source>
</evidence>
<evidence type="ECO:0000256" key="9">
    <source>
        <dbReference type="ARBA" id="ARBA00022840"/>
    </source>
</evidence>
<protein>
    <recommendedName>
        <fullName evidence="14">Peroxisomal ATPase PEX1</fullName>
    </recommendedName>
    <alternativeName>
        <fullName evidence="13">Peroxin-1</fullName>
    </alternativeName>
</protein>
<evidence type="ECO:0000256" key="15">
    <source>
        <dbReference type="ARBA" id="ARBA00046271"/>
    </source>
</evidence>
<keyword evidence="11" id="KW-0472">Membrane</keyword>
<keyword evidence="9" id="KW-0067">ATP-binding</keyword>
<dbReference type="GO" id="GO:0016887">
    <property type="term" value="F:ATP hydrolysis activity"/>
    <property type="evidence" value="ECO:0007669"/>
    <property type="project" value="InterPro"/>
</dbReference>
<dbReference type="Gene3D" id="2.40.40.20">
    <property type="match status" value="1"/>
</dbReference>
<evidence type="ECO:0000259" key="19">
    <source>
        <dbReference type="SMART" id="SM00382"/>
    </source>
</evidence>
<feature type="non-terminal residue" evidence="20">
    <location>
        <position position="1"/>
    </location>
</feature>
<dbReference type="Gene3D" id="3.40.50.300">
    <property type="entry name" value="P-loop containing nucleotide triphosphate hydrolases"/>
    <property type="match status" value="2"/>
</dbReference>
<dbReference type="SUPFAM" id="SSF54585">
    <property type="entry name" value="Cdc48 domain 2-like"/>
    <property type="match status" value="1"/>
</dbReference>
<dbReference type="InterPro" id="IPR027417">
    <property type="entry name" value="P-loop_NTPase"/>
</dbReference>
<dbReference type="InterPro" id="IPR015342">
    <property type="entry name" value="PEX1-N_C-lobe"/>
</dbReference>
<dbReference type="Pfam" id="PF00004">
    <property type="entry name" value="AAA"/>
    <property type="match status" value="1"/>
</dbReference>
<dbReference type="AlphaFoldDB" id="A0A7R9LMB2"/>
<dbReference type="Pfam" id="PF17862">
    <property type="entry name" value="AAA_lid_3"/>
    <property type="match status" value="1"/>
</dbReference>
<dbReference type="SUPFAM" id="SSF52540">
    <property type="entry name" value="P-loop containing nucleoside triphosphate hydrolases"/>
    <property type="match status" value="2"/>
</dbReference>
<comment type="subunit">
    <text evidence="17">Interacts with PEX6; forming the PEX1-PEX6 AAA ATPase complex, which is composed of a heterohexamer formed by a trimer of PEX1-PEX6 dimers.</text>
</comment>
<comment type="similarity">
    <text evidence="2">Belongs to the AAA ATPase family.</text>
</comment>
<evidence type="ECO:0000256" key="16">
    <source>
        <dbReference type="ARBA" id="ARBA00048778"/>
    </source>
</evidence>
<name>A0A7R9LMB2_9ACAR</name>